<evidence type="ECO:0000313" key="4">
    <source>
        <dbReference type="EMBL" id="BAX53312.1"/>
    </source>
</evidence>
<keyword evidence="3 5" id="KW-0413">Isomerase</keyword>
<evidence type="ECO:0000256" key="3">
    <source>
        <dbReference type="ARBA" id="ARBA00023235"/>
    </source>
</evidence>
<evidence type="ECO:0000313" key="5">
    <source>
        <dbReference type="EMBL" id="QOD57536.1"/>
    </source>
</evidence>
<dbReference type="Proteomes" id="UP000218676">
    <property type="component" value="Chromosome 1"/>
</dbReference>
<dbReference type="InterPro" id="IPR001753">
    <property type="entry name" value="Enoyl-CoA_hydra/iso"/>
</dbReference>
<dbReference type="Pfam" id="PF00378">
    <property type="entry name" value="ECH_1"/>
    <property type="match status" value="1"/>
</dbReference>
<evidence type="ECO:0000256" key="2">
    <source>
        <dbReference type="ARBA" id="ARBA00023140"/>
    </source>
</evidence>
<dbReference type="Proteomes" id="UP000516656">
    <property type="component" value="Chromosome 1"/>
</dbReference>
<dbReference type="InterPro" id="IPR029045">
    <property type="entry name" value="ClpP/crotonase-like_dom_sf"/>
</dbReference>
<accession>A0A1V1V3E2</accession>
<dbReference type="AlphaFoldDB" id="A0A1V1V3E2"/>
<keyword evidence="2" id="KW-0576">Peroxisome</keyword>
<dbReference type="SUPFAM" id="SSF52096">
    <property type="entry name" value="ClpP/crotonase"/>
    <property type="match status" value="1"/>
</dbReference>
<dbReference type="Gene3D" id="3.90.226.10">
    <property type="entry name" value="2-enoyl-CoA Hydratase, Chain A, domain 1"/>
    <property type="match status" value="1"/>
</dbReference>
<evidence type="ECO:0000256" key="1">
    <source>
        <dbReference type="ARBA" id="ARBA00004275"/>
    </source>
</evidence>
<dbReference type="EMBL" id="CP061854">
    <property type="protein sequence ID" value="QOD57536.1"/>
    <property type="molecule type" value="Genomic_DNA"/>
</dbReference>
<gene>
    <name evidence="5" type="ORF">IC627_06390</name>
    <name evidence="4" type="ORF">PDPUS_1_01938</name>
</gene>
<reference evidence="5 7" key="3">
    <citation type="submission" date="2020-09" db="EMBL/GenBank/DDBJ databases">
        <title>Complete, closed and curated genome sequences of Photobacterium damselae subsp. piscicida isolates from Australia indicate localised evolution and additional plasmid-borne pathogenicity mechanisms.</title>
        <authorList>
            <person name="Baseggio L."/>
            <person name="Silayeva O."/>
            <person name="Buller N."/>
            <person name="Landos M."/>
            <person name="Engelstaedter J."/>
            <person name="Barnes A.C."/>
        </authorList>
    </citation>
    <scope>NUCLEOTIDE SEQUENCE [LARGE SCALE GENOMIC DNA]</scope>
    <source>
        <strain evidence="5 7">AS-16-0540-1</strain>
    </source>
</reference>
<comment type="subcellular location">
    <subcellularLocation>
        <location evidence="1">Peroxisome</location>
    </subcellularLocation>
</comment>
<evidence type="ECO:0000313" key="6">
    <source>
        <dbReference type="Proteomes" id="UP000218676"/>
    </source>
</evidence>
<proteinExistence type="predicted"/>
<sequence length="252" mass="28578">MDIQLSIDNGIAQLTLDRPQTYNALTLNMYQELGRHFIELTNNPEVKIIILTSSSDFFCSGNDMFDFQTIGHCSEQEIQKHRLDIESFMFNFINCSKPIIAAVTGPAIGIGTTLLQYCDYVIASSHSYFQTPFTALGLCPEFGASTVLEKLVGTRKARVMLLFSEKMTANEAHELGFVNAISAKPIKHSYEIAGQLQHLSINAITHSKRMLKDIQYHNLEETIKQENDLIFQLIQQPDAQARIEKFIEKNRR</sequence>
<evidence type="ECO:0000313" key="7">
    <source>
        <dbReference type="Proteomes" id="UP000516656"/>
    </source>
</evidence>
<name>A0A1V1V3E2_PHODP</name>
<dbReference type="GO" id="GO:0004165">
    <property type="term" value="F:delta(3)-delta(2)-enoyl-CoA isomerase activity"/>
    <property type="evidence" value="ECO:0007669"/>
    <property type="project" value="UniProtKB-ARBA"/>
</dbReference>
<dbReference type="RefSeq" id="WP_086956954.1">
    <property type="nucleotide sequence ID" value="NZ_AP018045.1"/>
</dbReference>
<dbReference type="PANTHER" id="PTHR43684">
    <property type="match status" value="1"/>
</dbReference>
<dbReference type="InterPro" id="IPR051053">
    <property type="entry name" value="ECH/Chromodomain_protein"/>
</dbReference>
<dbReference type="PANTHER" id="PTHR43684:SF1">
    <property type="entry name" value="ENOYL-COA DELTA ISOMERASE 2"/>
    <property type="match status" value="1"/>
</dbReference>
<reference evidence="4" key="1">
    <citation type="journal article" date="2017" name="Genome Announc.">
        <title>Whole-Genome Sequence of Photobacterium damselae subsp. piscicida Strain 91-197, Isolated from Hybrid Striped Bass (Morone sp.) in the United States.</title>
        <authorList>
            <person name="Teru Y."/>
            <person name="Hikima J."/>
            <person name="Kono T."/>
            <person name="Sakai M."/>
            <person name="Takano T."/>
            <person name="Hawke J.P."/>
            <person name="Takeyama H."/>
            <person name="Aoki T."/>
        </authorList>
    </citation>
    <scope>NUCLEOTIDE SEQUENCE</scope>
    <source>
        <strain evidence="4">91-197</strain>
    </source>
</reference>
<protein>
    <submittedName>
        <fullName evidence="4">2,3-dehydroadipyl-CoA hydratase</fullName>
    </submittedName>
    <submittedName>
        <fullName evidence="5">Enoyl-CoA hydratase/isomerase family protein</fullName>
    </submittedName>
</protein>
<reference evidence="6" key="2">
    <citation type="submission" date="2017-05" db="EMBL/GenBank/DDBJ databases">
        <title>Whole genome sequence of fish pathogenic bacteria, Photobacterium damselae subsp. piscicida, strain 91-197, isolated from hybrid striped bass (Morone sp.) in USA.</title>
        <authorList>
            <person name="Teru Y."/>
            <person name="Hikima J."/>
            <person name="Kono T."/>
            <person name="Sakai M."/>
            <person name="Takano T."/>
            <person name="Hawke J.P."/>
            <person name="Takeyama H."/>
            <person name="Aoki T."/>
        </authorList>
    </citation>
    <scope>NUCLEOTIDE SEQUENCE [LARGE SCALE GENOMIC DNA]</scope>
    <source>
        <strain evidence="6">91-197</strain>
    </source>
</reference>
<dbReference type="EMBL" id="AP018045">
    <property type="protein sequence ID" value="BAX53312.1"/>
    <property type="molecule type" value="Genomic_DNA"/>
</dbReference>
<organism evidence="5 7">
    <name type="scientific">Photobacterium damsela subsp. piscicida</name>
    <name type="common">Pasteurella piscicida</name>
    <dbReference type="NCBI Taxonomy" id="38294"/>
    <lineage>
        <taxon>Bacteria</taxon>
        <taxon>Pseudomonadati</taxon>
        <taxon>Pseudomonadota</taxon>
        <taxon>Gammaproteobacteria</taxon>
        <taxon>Vibrionales</taxon>
        <taxon>Vibrionaceae</taxon>
        <taxon>Photobacterium</taxon>
    </lineage>
</organism>
<dbReference type="CDD" id="cd06558">
    <property type="entry name" value="crotonase-like"/>
    <property type="match status" value="1"/>
</dbReference>